<evidence type="ECO:0000313" key="1">
    <source>
        <dbReference type="EMBL" id="CAK0811861.1"/>
    </source>
</evidence>
<dbReference type="PANTHER" id="PTHR21228">
    <property type="entry name" value="FAST LEU-RICH DOMAIN-CONTAINING"/>
    <property type="match status" value="1"/>
</dbReference>
<dbReference type="Proteomes" id="UP001189429">
    <property type="component" value="Unassembled WGS sequence"/>
</dbReference>
<comment type="caution">
    <text evidence="1">The sequence shown here is derived from an EMBL/GenBank/DDBJ whole genome shotgun (WGS) entry which is preliminary data.</text>
</comment>
<organism evidence="1 2">
    <name type="scientific">Prorocentrum cordatum</name>
    <dbReference type="NCBI Taxonomy" id="2364126"/>
    <lineage>
        <taxon>Eukaryota</taxon>
        <taxon>Sar</taxon>
        <taxon>Alveolata</taxon>
        <taxon>Dinophyceae</taxon>
        <taxon>Prorocentrales</taxon>
        <taxon>Prorocentraceae</taxon>
        <taxon>Prorocentrum</taxon>
    </lineage>
</organism>
<reference evidence="1" key="1">
    <citation type="submission" date="2023-10" db="EMBL/GenBank/DDBJ databases">
        <authorList>
            <person name="Chen Y."/>
            <person name="Shah S."/>
            <person name="Dougan E. K."/>
            <person name="Thang M."/>
            <person name="Chan C."/>
        </authorList>
    </citation>
    <scope>NUCLEOTIDE SEQUENCE [LARGE SCALE GENOMIC DNA]</scope>
</reference>
<name>A0ABN9QZK9_9DINO</name>
<keyword evidence="2" id="KW-1185">Reference proteome</keyword>
<dbReference type="PANTHER" id="PTHR21228:SF40">
    <property type="entry name" value="LD45607P"/>
    <property type="match status" value="1"/>
</dbReference>
<sequence>MGRLGGGSGSEGAGSQDRGPASLCFLPAPAVAQLAQAFARLVVRDDEFLEGLKPLVVAQLQRFPPQSLAMVANAYARLGGYDHIAVSQLLNAHAKARVFDREFFLAAVRWMTPSRLSTYTPQSVSNSLHAIARFPALWDQREDRMQVHALFATCVTEALPRLGRFAVQNLVNMLQAFSEVGFYEPSLFAEATHELVQRRASWKTQDAANLASALSRVEFFDASAFEAVAALTAKRAADFRNDELATVLNALAHHARRWQGGAGEEEQDEEELMPAMAPAFAAAAARLTPEALAQCSTFEVALVLNAYAKVALGDAAPVSSAVVELGARGSADPPAPVVASLALGAMGRLGLLPPPWLERALLAHAPPAGLPSAHGWDAVRTVGALGALAKLDAASPASPLRPLVEPLLRRLSAMLSDTATTSATGDGRADRHWSARTVPMALSAVASLACGCGRPSCHLCADGGGGG</sequence>
<evidence type="ECO:0008006" key="3">
    <source>
        <dbReference type="Google" id="ProtNLM"/>
    </source>
</evidence>
<accession>A0ABN9QZK9</accession>
<feature type="non-terminal residue" evidence="1">
    <location>
        <position position="467"/>
    </location>
</feature>
<protein>
    <recommendedName>
        <fullName evidence="3">HEAT repeat-containing protein 1</fullName>
    </recommendedName>
</protein>
<proteinExistence type="predicted"/>
<dbReference type="InterPro" id="IPR050870">
    <property type="entry name" value="FAST_kinase"/>
</dbReference>
<gene>
    <name evidence="1" type="ORF">PCOR1329_LOCUS16322</name>
</gene>
<dbReference type="EMBL" id="CAUYUJ010005002">
    <property type="protein sequence ID" value="CAK0811861.1"/>
    <property type="molecule type" value="Genomic_DNA"/>
</dbReference>
<evidence type="ECO:0000313" key="2">
    <source>
        <dbReference type="Proteomes" id="UP001189429"/>
    </source>
</evidence>